<evidence type="ECO:0000256" key="5">
    <source>
        <dbReference type="ARBA" id="ARBA00022553"/>
    </source>
</evidence>
<dbReference type="InterPro" id="IPR043197">
    <property type="entry name" value="Plakin"/>
</dbReference>
<keyword evidence="9" id="KW-0472">Membrane</keyword>
<evidence type="ECO:0000256" key="4">
    <source>
        <dbReference type="ARBA" id="ARBA00022475"/>
    </source>
</evidence>
<dbReference type="Gene3D" id="3.90.1290.10">
    <property type="entry name" value="Plakin repeat"/>
    <property type="match status" value="2"/>
</dbReference>
<dbReference type="GO" id="GO:0030057">
    <property type="term" value="C:desmosome"/>
    <property type="evidence" value="ECO:0007669"/>
    <property type="project" value="UniProtKB-SubCell"/>
</dbReference>
<sequence length="677" mass="75859">MTRLQKEDILKEFEPDETKVIPSETTLTSSISQNLTFPEQDYMTELYHIYSGQSLVPKTQGYMTPCEPTESQREKHSILTTRTYYLKESPEARVKSDPESRDSLNLWNPTSLNLTDLQKSMTIQILIKYKLLDEEIFHKLEMGLTTIDKVQASLAPYVGKPTAIAGVYVESSKKKASFLEAAEKGFLAKMHAVEFLQTQAATGSLTDLTTGQIYSLSEALERGIFDSSLKDKLTEAEKAFYGYMHAGKRLSVFQAMEESILERYKGKKILEVQIATGGVINPEGGFRMPPSVAIDHGFLNKETLQILYDPVRNPKGFHNPYTGQKAYYCEILKACLYDIDGGVLLLPIGDRHLTNSSPTSSHRVSVVSSSRGTEMSAHEAFKKKHIDKQTYLFLSKQESEWHETSVENGSGGLRHILNDVKNGRKLCLESAVSQRFLEASELEQYRNGLLSIYEIADIIFSRMVVVEDVNSPIAGLWDLAQKKRLSIFQGFQQGFTDGTTALRLLEAQACTGGICDPFSGEKLTVNDAFSEGLLNEKFVQKLQQFEQVFNGITHPKTAKSVSITQAIQENLLPKDVGTRCIEFQLLTGGLINPDTHDRVSLEEVLQRGLVDKATASAVKDEKSHIKNITCPKTKRRLTFKEALNRSVYDCHTGLRLLEADKDQGFGVLSSLHHRKLK</sequence>
<dbReference type="GO" id="GO:0045104">
    <property type="term" value="P:intermediate filament cytoskeleton organization"/>
    <property type="evidence" value="ECO:0007669"/>
    <property type="project" value="InterPro"/>
</dbReference>
<comment type="subcellular location">
    <subcellularLocation>
        <location evidence="2">Cell junction</location>
        <location evidence="2">Desmosome</location>
    </subcellularLocation>
    <subcellularLocation>
        <location evidence="1">Cell membrane</location>
    </subcellularLocation>
</comment>
<dbReference type="Ensembl" id="ENSHCOT00000026483.1">
    <property type="protein sequence ID" value="ENSHCOP00000024562.1"/>
    <property type="gene ID" value="ENSHCOG00000014004.1"/>
</dbReference>
<reference evidence="10" key="1">
    <citation type="submission" date="2025-08" db="UniProtKB">
        <authorList>
            <consortium name="Ensembl"/>
        </authorList>
    </citation>
    <scope>IDENTIFICATION</scope>
</reference>
<dbReference type="PANTHER" id="PTHR23169">
    <property type="entry name" value="ENVOPLAKIN"/>
    <property type="match status" value="1"/>
</dbReference>
<dbReference type="SMART" id="SM00250">
    <property type="entry name" value="PLEC"/>
    <property type="match status" value="10"/>
</dbReference>
<proteinExistence type="inferred from homology"/>
<dbReference type="GO" id="GO:0005886">
    <property type="term" value="C:plasma membrane"/>
    <property type="evidence" value="ECO:0007669"/>
    <property type="project" value="UniProtKB-SubCell"/>
</dbReference>
<evidence type="ECO:0000256" key="9">
    <source>
        <dbReference type="ARBA" id="ARBA00023136"/>
    </source>
</evidence>
<protein>
    <submittedName>
        <fullName evidence="10">Uncharacterized protein</fullName>
    </submittedName>
</protein>
<keyword evidence="8" id="KW-0175">Coiled coil</keyword>
<reference evidence="10" key="2">
    <citation type="submission" date="2025-09" db="UniProtKB">
        <authorList>
            <consortium name="Ensembl"/>
        </authorList>
    </citation>
    <scope>IDENTIFICATION</scope>
</reference>
<keyword evidence="4" id="KW-1003">Cell membrane</keyword>
<dbReference type="GO" id="GO:0043588">
    <property type="term" value="P:skin development"/>
    <property type="evidence" value="ECO:0007669"/>
    <property type="project" value="TreeGrafter"/>
</dbReference>
<organism evidence="10 11">
    <name type="scientific">Hippocampus comes</name>
    <name type="common">Tiger tail seahorse</name>
    <dbReference type="NCBI Taxonomy" id="109280"/>
    <lineage>
        <taxon>Eukaryota</taxon>
        <taxon>Metazoa</taxon>
        <taxon>Chordata</taxon>
        <taxon>Craniata</taxon>
        <taxon>Vertebrata</taxon>
        <taxon>Euteleostomi</taxon>
        <taxon>Actinopterygii</taxon>
        <taxon>Neopterygii</taxon>
        <taxon>Teleostei</taxon>
        <taxon>Neoteleostei</taxon>
        <taxon>Acanthomorphata</taxon>
        <taxon>Syngnathiaria</taxon>
        <taxon>Syngnathiformes</taxon>
        <taxon>Syngnathoidei</taxon>
        <taxon>Syngnathidae</taxon>
        <taxon>Hippocampus</taxon>
    </lineage>
</organism>
<dbReference type="InterPro" id="IPR035915">
    <property type="entry name" value="Plakin_repeat_sf"/>
</dbReference>
<evidence type="ECO:0000256" key="8">
    <source>
        <dbReference type="ARBA" id="ARBA00023054"/>
    </source>
</evidence>
<keyword evidence="11" id="KW-1185">Reference proteome</keyword>
<dbReference type="Pfam" id="PF00681">
    <property type="entry name" value="Plectin"/>
    <property type="match status" value="4"/>
</dbReference>
<dbReference type="GO" id="GO:0005198">
    <property type="term" value="F:structural molecule activity"/>
    <property type="evidence" value="ECO:0007669"/>
    <property type="project" value="TreeGrafter"/>
</dbReference>
<dbReference type="Gene3D" id="3.30.160.780">
    <property type="match status" value="1"/>
</dbReference>
<evidence type="ECO:0000256" key="7">
    <source>
        <dbReference type="ARBA" id="ARBA00022949"/>
    </source>
</evidence>
<keyword evidence="6" id="KW-0677">Repeat</keyword>
<dbReference type="GO" id="GO:0005737">
    <property type="term" value="C:cytoplasm"/>
    <property type="evidence" value="ECO:0007669"/>
    <property type="project" value="TreeGrafter"/>
</dbReference>
<accession>A0A3Q2YZQ5</accession>
<dbReference type="GO" id="GO:0098609">
    <property type="term" value="P:cell-cell adhesion"/>
    <property type="evidence" value="ECO:0007669"/>
    <property type="project" value="TreeGrafter"/>
</dbReference>
<dbReference type="InterPro" id="IPR001101">
    <property type="entry name" value="Plectin_repeat"/>
</dbReference>
<keyword evidence="5" id="KW-0597">Phosphoprotein</keyword>
<name>A0A3Q2YZQ5_HIPCM</name>
<dbReference type="Proteomes" id="UP000264820">
    <property type="component" value="Unplaced"/>
</dbReference>
<evidence type="ECO:0000313" key="11">
    <source>
        <dbReference type="Proteomes" id="UP000264820"/>
    </source>
</evidence>
<dbReference type="GO" id="GO:0042060">
    <property type="term" value="P:wound healing"/>
    <property type="evidence" value="ECO:0007669"/>
    <property type="project" value="TreeGrafter"/>
</dbReference>
<evidence type="ECO:0000313" key="10">
    <source>
        <dbReference type="Ensembl" id="ENSHCOP00000024562.1"/>
    </source>
</evidence>
<dbReference type="AlphaFoldDB" id="A0A3Q2YZQ5"/>
<dbReference type="OMA" id="GAKSTFH"/>
<dbReference type="GO" id="GO:0014704">
    <property type="term" value="C:intercalated disc"/>
    <property type="evidence" value="ECO:0007669"/>
    <property type="project" value="TreeGrafter"/>
</dbReference>
<evidence type="ECO:0000256" key="3">
    <source>
        <dbReference type="ARBA" id="ARBA00009109"/>
    </source>
</evidence>
<evidence type="ECO:0000256" key="2">
    <source>
        <dbReference type="ARBA" id="ARBA00004568"/>
    </source>
</evidence>
<dbReference type="SUPFAM" id="SSF75399">
    <property type="entry name" value="Plakin repeat"/>
    <property type="match status" value="2"/>
</dbReference>
<dbReference type="GO" id="GO:0005882">
    <property type="term" value="C:intermediate filament"/>
    <property type="evidence" value="ECO:0007669"/>
    <property type="project" value="TreeGrafter"/>
</dbReference>
<comment type="similarity">
    <text evidence="3">Belongs to the plakin or cytolinker family.</text>
</comment>
<dbReference type="STRING" id="109280.ENSHCOP00000024562"/>
<evidence type="ECO:0000256" key="1">
    <source>
        <dbReference type="ARBA" id="ARBA00004236"/>
    </source>
</evidence>
<dbReference type="GeneTree" id="ENSGT00940000159045"/>
<evidence type="ECO:0000256" key="6">
    <source>
        <dbReference type="ARBA" id="ARBA00022737"/>
    </source>
</evidence>
<keyword evidence="7" id="KW-0965">Cell junction</keyword>
<dbReference type="PANTHER" id="PTHR23169:SF26">
    <property type="entry name" value="DESMOPLAKIN"/>
    <property type="match status" value="1"/>
</dbReference>